<organism evidence="3 4">
    <name type="scientific">Chara braunii</name>
    <name type="common">Braun's stonewort</name>
    <dbReference type="NCBI Taxonomy" id="69332"/>
    <lineage>
        <taxon>Eukaryota</taxon>
        <taxon>Viridiplantae</taxon>
        <taxon>Streptophyta</taxon>
        <taxon>Charophyceae</taxon>
        <taxon>Charales</taxon>
        <taxon>Characeae</taxon>
        <taxon>Chara</taxon>
    </lineage>
</organism>
<dbReference type="OrthoDB" id="1047367at2759"/>
<feature type="region of interest" description="Disordered" evidence="1">
    <location>
        <begin position="64"/>
        <end position="92"/>
    </location>
</feature>
<dbReference type="SUPFAM" id="SSF54236">
    <property type="entry name" value="Ubiquitin-like"/>
    <property type="match status" value="1"/>
</dbReference>
<dbReference type="InterPro" id="IPR029071">
    <property type="entry name" value="Ubiquitin-like_domsf"/>
</dbReference>
<evidence type="ECO:0000313" key="3">
    <source>
        <dbReference type="EMBL" id="GBG80971.1"/>
    </source>
</evidence>
<feature type="domain" description="Ubiquitin-like" evidence="2">
    <location>
        <begin position="14"/>
        <end position="67"/>
    </location>
</feature>
<comment type="caution">
    <text evidence="3">The sequence shown here is derived from an EMBL/GenBank/DDBJ whole genome shotgun (WGS) entry which is preliminary data.</text>
</comment>
<dbReference type="InterPro" id="IPR000626">
    <property type="entry name" value="Ubiquitin-like_dom"/>
</dbReference>
<dbReference type="Gene3D" id="3.10.20.90">
    <property type="entry name" value="Phosphatidylinositol 3-kinase Catalytic Subunit, Chain A, domain 1"/>
    <property type="match status" value="1"/>
</dbReference>
<proteinExistence type="predicted"/>
<protein>
    <recommendedName>
        <fullName evidence="2">Ubiquitin-like domain-containing protein</fullName>
    </recommendedName>
</protein>
<dbReference type="AlphaFoldDB" id="A0A388LF99"/>
<dbReference type="EMBL" id="BFEA01000362">
    <property type="protein sequence ID" value="GBG80971.1"/>
    <property type="molecule type" value="Genomic_DNA"/>
</dbReference>
<sequence length="115" mass="12404">MVGWLCPSILSVQVENVKAIIEVEIQVPIANQRLFLNGRALSNASHLNQAGVGEGDLLLLQTIESGSSRPQRSGGGDPNLAMNPDGSAANPLALQRHLRQDQNLMRRLLEVQSSL</sequence>
<dbReference type="Gramene" id="GBG80971">
    <property type="protein sequence ID" value="GBG80971"/>
    <property type="gene ID" value="CBR_g31527"/>
</dbReference>
<keyword evidence="4" id="KW-1185">Reference proteome</keyword>
<gene>
    <name evidence="3" type="ORF">CBR_g31527</name>
</gene>
<evidence type="ECO:0000256" key="1">
    <source>
        <dbReference type="SAM" id="MobiDB-lite"/>
    </source>
</evidence>
<dbReference type="Pfam" id="PF00240">
    <property type="entry name" value="ubiquitin"/>
    <property type="match status" value="1"/>
</dbReference>
<name>A0A388LF99_CHABU</name>
<dbReference type="PROSITE" id="PS50053">
    <property type="entry name" value="UBIQUITIN_2"/>
    <property type="match status" value="1"/>
</dbReference>
<reference evidence="3 4" key="1">
    <citation type="journal article" date="2018" name="Cell">
        <title>The Chara Genome: Secondary Complexity and Implications for Plant Terrestrialization.</title>
        <authorList>
            <person name="Nishiyama T."/>
            <person name="Sakayama H."/>
            <person name="Vries J.D."/>
            <person name="Buschmann H."/>
            <person name="Saint-Marcoux D."/>
            <person name="Ullrich K.K."/>
            <person name="Haas F.B."/>
            <person name="Vanderstraeten L."/>
            <person name="Becker D."/>
            <person name="Lang D."/>
            <person name="Vosolsobe S."/>
            <person name="Rombauts S."/>
            <person name="Wilhelmsson P.K.I."/>
            <person name="Janitza P."/>
            <person name="Kern R."/>
            <person name="Heyl A."/>
            <person name="Rumpler F."/>
            <person name="Villalobos L.I.A.C."/>
            <person name="Clay J.M."/>
            <person name="Skokan R."/>
            <person name="Toyoda A."/>
            <person name="Suzuki Y."/>
            <person name="Kagoshima H."/>
            <person name="Schijlen E."/>
            <person name="Tajeshwar N."/>
            <person name="Catarino B."/>
            <person name="Hetherington A.J."/>
            <person name="Saltykova A."/>
            <person name="Bonnot C."/>
            <person name="Breuninger H."/>
            <person name="Symeonidi A."/>
            <person name="Radhakrishnan G.V."/>
            <person name="Van Nieuwerburgh F."/>
            <person name="Deforce D."/>
            <person name="Chang C."/>
            <person name="Karol K.G."/>
            <person name="Hedrich R."/>
            <person name="Ulvskov P."/>
            <person name="Glockner G."/>
            <person name="Delwiche C.F."/>
            <person name="Petrasek J."/>
            <person name="Van de Peer Y."/>
            <person name="Friml J."/>
            <person name="Beilby M."/>
            <person name="Dolan L."/>
            <person name="Kohara Y."/>
            <person name="Sugano S."/>
            <person name="Fujiyama A."/>
            <person name="Delaux P.-M."/>
            <person name="Quint M."/>
            <person name="TheiBen G."/>
            <person name="Hagemann M."/>
            <person name="Harholt J."/>
            <person name="Dunand C."/>
            <person name="Zachgo S."/>
            <person name="Langdale J."/>
            <person name="Maumus F."/>
            <person name="Straeten D.V.D."/>
            <person name="Gould S.B."/>
            <person name="Rensing S.A."/>
        </authorList>
    </citation>
    <scope>NUCLEOTIDE SEQUENCE [LARGE SCALE GENOMIC DNA]</scope>
    <source>
        <strain evidence="3 4">S276</strain>
    </source>
</reference>
<dbReference type="Proteomes" id="UP000265515">
    <property type="component" value="Unassembled WGS sequence"/>
</dbReference>
<evidence type="ECO:0000259" key="2">
    <source>
        <dbReference type="PROSITE" id="PS50053"/>
    </source>
</evidence>
<evidence type="ECO:0000313" key="4">
    <source>
        <dbReference type="Proteomes" id="UP000265515"/>
    </source>
</evidence>
<accession>A0A388LF99</accession>